<keyword evidence="1" id="KW-0479">Metal-binding</keyword>
<dbReference type="KEGG" id="ccz:CCALI_01307"/>
<keyword evidence="2" id="KW-0456">Lyase</keyword>
<accession>S0EU16</accession>
<dbReference type="PANTHER" id="PTHR33542:SF3">
    <property type="entry name" value="SIROHYDROCHLORIN FERROCHELATASE, CHLOROPLASTIC"/>
    <property type="match status" value="1"/>
</dbReference>
<evidence type="ECO:0000313" key="4">
    <source>
        <dbReference type="Proteomes" id="UP000014227"/>
    </source>
</evidence>
<dbReference type="Pfam" id="PF01903">
    <property type="entry name" value="CbiX"/>
    <property type="match status" value="1"/>
</dbReference>
<dbReference type="OrthoDB" id="9797895at2"/>
<name>S0EU16_CHTCT</name>
<dbReference type="STRING" id="454171.CP488_02788"/>
<dbReference type="AlphaFoldDB" id="S0EU16"/>
<dbReference type="GO" id="GO:0046872">
    <property type="term" value="F:metal ion binding"/>
    <property type="evidence" value="ECO:0007669"/>
    <property type="project" value="UniProtKB-KW"/>
</dbReference>
<dbReference type="GO" id="GO:0016829">
    <property type="term" value="F:lyase activity"/>
    <property type="evidence" value="ECO:0007669"/>
    <property type="project" value="UniProtKB-KW"/>
</dbReference>
<dbReference type="EMBL" id="HF951689">
    <property type="protein sequence ID" value="CCW35125.1"/>
    <property type="molecule type" value="Genomic_DNA"/>
</dbReference>
<dbReference type="Proteomes" id="UP000014227">
    <property type="component" value="Chromosome I"/>
</dbReference>
<dbReference type="PATRIC" id="fig|1303518.3.peg.1333"/>
<evidence type="ECO:0000256" key="1">
    <source>
        <dbReference type="ARBA" id="ARBA00022723"/>
    </source>
</evidence>
<dbReference type="Gene3D" id="3.40.50.1400">
    <property type="match status" value="1"/>
</dbReference>
<dbReference type="CDD" id="cd03416">
    <property type="entry name" value="CbiX_SirB_N"/>
    <property type="match status" value="1"/>
</dbReference>
<proteinExistence type="predicted"/>
<organism evidence="3 4">
    <name type="scientific">Chthonomonas calidirosea (strain DSM 23976 / ICMP 18418 / T49)</name>
    <dbReference type="NCBI Taxonomy" id="1303518"/>
    <lineage>
        <taxon>Bacteria</taxon>
        <taxon>Bacillati</taxon>
        <taxon>Armatimonadota</taxon>
        <taxon>Chthonomonadia</taxon>
        <taxon>Chthonomonadales</taxon>
        <taxon>Chthonomonadaceae</taxon>
        <taxon>Chthonomonas</taxon>
    </lineage>
</organism>
<dbReference type="eggNOG" id="COG2138">
    <property type="taxonomic scope" value="Bacteria"/>
</dbReference>
<evidence type="ECO:0000313" key="3">
    <source>
        <dbReference type="EMBL" id="CCW35125.1"/>
    </source>
</evidence>
<sequence length="125" mass="13859">MAKRALLVLVHGSPRPAANEAMYRVVNEVKRRDIFPIVEVGFLECNSPSIPEAIALCVQQGATEIVGVPYFLHTGTHVAEDLPSLFEEAQKRYPQVHFRLGPYLGRSSQLTEVLAKRAVEAGNFE</sequence>
<keyword evidence="4" id="KW-1185">Reference proteome</keyword>
<reference evidence="4" key="1">
    <citation type="submission" date="2013-03" db="EMBL/GenBank/DDBJ databases">
        <title>Genome sequence of Chthonomonas calidirosea, the first sequenced genome from the Armatimonadetes phylum (formally candidate division OP10).</title>
        <authorList>
            <person name="Lee K.C.Y."/>
            <person name="Morgan X.C."/>
            <person name="Dunfield P.F."/>
            <person name="Tamas I."/>
            <person name="Houghton K.M."/>
            <person name="Vyssotski M."/>
            <person name="Ryan J.L.J."/>
            <person name="Lagutin K."/>
            <person name="McDonald I.R."/>
            <person name="Stott M.B."/>
        </authorList>
    </citation>
    <scope>NUCLEOTIDE SEQUENCE [LARGE SCALE GENOMIC DNA]</scope>
    <source>
        <strain evidence="4">DSM 23976 / ICMP 18418 / T49</strain>
    </source>
</reference>
<dbReference type="InParanoid" id="S0EU16"/>
<dbReference type="RefSeq" id="WP_016482666.1">
    <property type="nucleotide sequence ID" value="NC_021487.1"/>
</dbReference>
<gene>
    <name evidence="3" type="ORF">CCALI_01307</name>
</gene>
<dbReference type="InterPro" id="IPR050963">
    <property type="entry name" value="Sirohydro_Cobaltochel/CbiX"/>
</dbReference>
<dbReference type="PANTHER" id="PTHR33542">
    <property type="entry name" value="SIROHYDROCHLORIN FERROCHELATASE, CHLOROPLASTIC"/>
    <property type="match status" value="1"/>
</dbReference>
<evidence type="ECO:0000256" key="2">
    <source>
        <dbReference type="ARBA" id="ARBA00023239"/>
    </source>
</evidence>
<dbReference type="HOGENOM" id="CLU_065901_2_0_0"/>
<protein>
    <submittedName>
        <fullName evidence="3">Uncharacterized conserved protein</fullName>
    </submittedName>
</protein>
<dbReference type="SUPFAM" id="SSF53800">
    <property type="entry name" value="Chelatase"/>
    <property type="match status" value="1"/>
</dbReference>
<dbReference type="InterPro" id="IPR002762">
    <property type="entry name" value="CbiX-like"/>
</dbReference>